<organism evidence="1 2">
    <name type="scientific">Oryza meyeriana var. granulata</name>
    <dbReference type="NCBI Taxonomy" id="110450"/>
    <lineage>
        <taxon>Eukaryota</taxon>
        <taxon>Viridiplantae</taxon>
        <taxon>Streptophyta</taxon>
        <taxon>Embryophyta</taxon>
        <taxon>Tracheophyta</taxon>
        <taxon>Spermatophyta</taxon>
        <taxon>Magnoliopsida</taxon>
        <taxon>Liliopsida</taxon>
        <taxon>Poales</taxon>
        <taxon>Poaceae</taxon>
        <taxon>BOP clade</taxon>
        <taxon>Oryzoideae</taxon>
        <taxon>Oryzeae</taxon>
        <taxon>Oryzinae</taxon>
        <taxon>Oryza</taxon>
        <taxon>Oryza meyeriana</taxon>
    </lineage>
</organism>
<dbReference type="AlphaFoldDB" id="A0A6G1EKI3"/>
<keyword evidence="2" id="KW-1185">Reference proteome</keyword>
<evidence type="ECO:0000313" key="1">
    <source>
        <dbReference type="EMBL" id="KAF0925340.1"/>
    </source>
</evidence>
<dbReference type="Proteomes" id="UP000479710">
    <property type="component" value="Unassembled WGS sequence"/>
</dbReference>
<comment type="caution">
    <text evidence="1">The sequence shown here is derived from an EMBL/GenBank/DDBJ whole genome shotgun (WGS) entry which is preliminary data.</text>
</comment>
<dbReference type="EMBL" id="SPHZ02000003">
    <property type="protein sequence ID" value="KAF0925340.1"/>
    <property type="molecule type" value="Genomic_DNA"/>
</dbReference>
<gene>
    <name evidence="1" type="ORF">E2562_016032</name>
</gene>
<protein>
    <submittedName>
        <fullName evidence="1">Uncharacterized protein</fullName>
    </submittedName>
</protein>
<evidence type="ECO:0000313" key="2">
    <source>
        <dbReference type="Proteomes" id="UP000479710"/>
    </source>
</evidence>
<accession>A0A6G1EKI3</accession>
<name>A0A6G1EKI3_9ORYZ</name>
<reference evidence="1 2" key="1">
    <citation type="submission" date="2019-11" db="EMBL/GenBank/DDBJ databases">
        <title>Whole genome sequence of Oryza granulata.</title>
        <authorList>
            <person name="Li W."/>
        </authorList>
    </citation>
    <scope>NUCLEOTIDE SEQUENCE [LARGE SCALE GENOMIC DNA]</scope>
    <source>
        <strain evidence="2">cv. Menghai</strain>
        <tissue evidence="1">Leaf</tissue>
    </source>
</reference>
<sequence>MVQSIEEKGSVGEKGGRGLVDLGKGSTVDVMWLCASVAGAGNAKPHLCASRECMHKEKGEGLTGD</sequence>
<proteinExistence type="predicted"/>